<feature type="compositionally biased region" description="Low complexity" evidence="1">
    <location>
        <begin position="218"/>
        <end position="233"/>
    </location>
</feature>
<keyword evidence="2" id="KW-0732">Signal</keyword>
<organism evidence="4 5">
    <name type="scientific">Pyrocoelia pectoralis</name>
    <dbReference type="NCBI Taxonomy" id="417401"/>
    <lineage>
        <taxon>Eukaryota</taxon>
        <taxon>Metazoa</taxon>
        <taxon>Ecdysozoa</taxon>
        <taxon>Arthropoda</taxon>
        <taxon>Hexapoda</taxon>
        <taxon>Insecta</taxon>
        <taxon>Pterygota</taxon>
        <taxon>Neoptera</taxon>
        <taxon>Endopterygota</taxon>
        <taxon>Coleoptera</taxon>
        <taxon>Polyphaga</taxon>
        <taxon>Elateriformia</taxon>
        <taxon>Elateroidea</taxon>
        <taxon>Lampyridae</taxon>
        <taxon>Lampyrinae</taxon>
        <taxon>Pyrocoelia</taxon>
    </lineage>
</organism>
<comment type="caution">
    <text evidence="4">The sequence shown here is derived from an EMBL/GenBank/DDBJ whole genome shotgun (WGS) entry which is preliminary data.</text>
</comment>
<gene>
    <name evidence="4" type="ORF">RI129_009082</name>
</gene>
<dbReference type="Pfam" id="PF03103">
    <property type="entry name" value="DUF243"/>
    <property type="match status" value="1"/>
</dbReference>
<feature type="compositionally biased region" description="Polar residues" evidence="1">
    <location>
        <begin position="65"/>
        <end position="87"/>
    </location>
</feature>
<feature type="chain" id="PRO_5042922999" description="DUF243 domain-containing protein" evidence="2">
    <location>
        <begin position="17"/>
        <end position="385"/>
    </location>
</feature>
<feature type="compositionally biased region" description="Polar residues" evidence="1">
    <location>
        <begin position="94"/>
        <end position="110"/>
    </location>
</feature>
<dbReference type="SMART" id="SM00690">
    <property type="entry name" value="DM5"/>
    <property type="match status" value="1"/>
</dbReference>
<keyword evidence="5" id="KW-1185">Reference proteome</keyword>
<evidence type="ECO:0000256" key="1">
    <source>
        <dbReference type="SAM" id="MobiDB-lite"/>
    </source>
</evidence>
<dbReference type="GO" id="GO:0062129">
    <property type="term" value="C:chitin-based extracellular matrix"/>
    <property type="evidence" value="ECO:0007669"/>
    <property type="project" value="TreeGrafter"/>
</dbReference>
<evidence type="ECO:0000313" key="5">
    <source>
        <dbReference type="Proteomes" id="UP001329430"/>
    </source>
</evidence>
<feature type="region of interest" description="Disordered" evidence="1">
    <location>
        <begin position="58"/>
        <end position="237"/>
    </location>
</feature>
<accession>A0AAN7V6S6</accession>
<dbReference type="AlphaFoldDB" id="A0AAN7V6S6"/>
<evidence type="ECO:0000256" key="2">
    <source>
        <dbReference type="SAM" id="SignalP"/>
    </source>
</evidence>
<dbReference type="GO" id="GO:0008010">
    <property type="term" value="F:structural constituent of chitin-based larval cuticle"/>
    <property type="evidence" value="ECO:0007669"/>
    <property type="project" value="TreeGrafter"/>
</dbReference>
<dbReference type="PANTHER" id="PTHR31927:SF16">
    <property type="entry name" value="LP07342P"/>
    <property type="match status" value="1"/>
</dbReference>
<feature type="compositionally biased region" description="Low complexity" evidence="1">
    <location>
        <begin position="113"/>
        <end position="128"/>
    </location>
</feature>
<dbReference type="EMBL" id="JAVRBK010000006">
    <property type="protein sequence ID" value="KAK5642915.1"/>
    <property type="molecule type" value="Genomic_DNA"/>
</dbReference>
<name>A0AAN7V6S6_9COLE</name>
<evidence type="ECO:0000313" key="4">
    <source>
        <dbReference type="EMBL" id="KAK5642915.1"/>
    </source>
</evidence>
<protein>
    <recommendedName>
        <fullName evidence="3">DUF243 domain-containing protein</fullName>
    </recommendedName>
</protein>
<feature type="signal peptide" evidence="2">
    <location>
        <begin position="1"/>
        <end position="16"/>
    </location>
</feature>
<evidence type="ECO:0000259" key="3">
    <source>
        <dbReference type="SMART" id="SM00690"/>
    </source>
</evidence>
<dbReference type="InterPro" id="IPR004145">
    <property type="entry name" value="DUF243"/>
</dbReference>
<dbReference type="PANTHER" id="PTHR31927">
    <property type="entry name" value="FI07246P-RELATED-RELATED"/>
    <property type="match status" value="1"/>
</dbReference>
<feature type="domain" description="DUF243" evidence="3">
    <location>
        <begin position="233"/>
        <end position="330"/>
    </location>
</feature>
<feature type="compositionally biased region" description="Low complexity" evidence="1">
    <location>
        <begin position="146"/>
        <end position="159"/>
    </location>
</feature>
<sequence>MKFYVFVGFVITTCLARPDVSHLPNIYLPSQSNNIASISIAGRANNLDEGASGVVLVTPKGGSGSTEATADSTTAGNYEVGATNTDSAPEYSIDESTTANAPDTSNNAPDFTSAPSSGSGDVPSSGFGNAWSSGAPTSDFGDERSSGAPSSGSAPLSGSTENKLTPQARFNPPSGGDDSIFQAASQNAPVKHLPTGSYLPGSGAKIDGSETSGGDGSYLGLPGSSSGQQGGPDKSVYFFAAPDDESESRLRINILPSSQTSTRVIFIKAPSYAAPIPEVISTPSETDDKTVIYVLSKKPDAASPISIPSSTLVKQTKPQIFFIKYGSRTEAEKAIANGLKGSIVGSSIQDLQNAQSFIKAIQDQTGGGVKGGTNFGPAGQSGPYL</sequence>
<proteinExistence type="predicted"/>
<dbReference type="GO" id="GO:0040003">
    <property type="term" value="P:chitin-based cuticle development"/>
    <property type="evidence" value="ECO:0007669"/>
    <property type="project" value="TreeGrafter"/>
</dbReference>
<dbReference type="Proteomes" id="UP001329430">
    <property type="component" value="Chromosome 6"/>
</dbReference>
<reference evidence="4 5" key="1">
    <citation type="journal article" date="2024" name="Insects">
        <title>An Improved Chromosome-Level Genome Assembly of the Firefly Pyrocoelia pectoralis.</title>
        <authorList>
            <person name="Fu X."/>
            <person name="Meyer-Rochow V.B."/>
            <person name="Ballantyne L."/>
            <person name="Zhu X."/>
        </authorList>
    </citation>
    <scope>NUCLEOTIDE SEQUENCE [LARGE SCALE GENOMIC DNA]</scope>
    <source>
        <strain evidence="4">XCY_ONT2</strain>
    </source>
</reference>